<evidence type="ECO:0000256" key="1">
    <source>
        <dbReference type="ARBA" id="ARBA00023002"/>
    </source>
</evidence>
<protein>
    <recommendedName>
        <fullName evidence="3">Luciferase-like domain-containing protein</fullName>
    </recommendedName>
</protein>
<evidence type="ECO:0000259" key="3">
    <source>
        <dbReference type="Pfam" id="PF00296"/>
    </source>
</evidence>
<dbReference type="EMBL" id="BAABKO010000006">
    <property type="protein sequence ID" value="GAA4783250.1"/>
    <property type="molecule type" value="Genomic_DNA"/>
</dbReference>
<dbReference type="CDD" id="cd01097">
    <property type="entry name" value="Tetrahydromethanopterin_reductase"/>
    <property type="match status" value="1"/>
</dbReference>
<comment type="caution">
    <text evidence="4">The sequence shown here is derived from an EMBL/GenBank/DDBJ whole genome shotgun (WGS) entry which is preliminary data.</text>
</comment>
<dbReference type="PANTHER" id="PTHR43244">
    <property type="match status" value="1"/>
</dbReference>
<feature type="compositionally biased region" description="Polar residues" evidence="2">
    <location>
        <begin position="298"/>
        <end position="314"/>
    </location>
</feature>
<keyword evidence="5" id="KW-1185">Reference proteome</keyword>
<accession>A0ABP9ALP6</accession>
<dbReference type="InterPro" id="IPR011251">
    <property type="entry name" value="Luciferase-like_dom"/>
</dbReference>
<evidence type="ECO:0000256" key="2">
    <source>
        <dbReference type="SAM" id="MobiDB-lite"/>
    </source>
</evidence>
<dbReference type="PANTHER" id="PTHR43244:SF1">
    <property type="entry name" value="5,10-METHYLENETETRAHYDROMETHANOPTERIN REDUCTASE"/>
    <property type="match status" value="1"/>
</dbReference>
<keyword evidence="1" id="KW-0560">Oxidoreductase</keyword>
<dbReference type="SUPFAM" id="SSF51679">
    <property type="entry name" value="Bacterial luciferase-like"/>
    <property type="match status" value="1"/>
</dbReference>
<reference evidence="5" key="1">
    <citation type="journal article" date="2019" name="Int. J. Syst. Evol. Microbiol.">
        <title>The Global Catalogue of Microorganisms (GCM) 10K type strain sequencing project: providing services to taxonomists for standard genome sequencing and annotation.</title>
        <authorList>
            <consortium name="The Broad Institute Genomics Platform"/>
            <consortium name="The Broad Institute Genome Sequencing Center for Infectious Disease"/>
            <person name="Wu L."/>
            <person name="Ma J."/>
        </authorList>
    </citation>
    <scope>NUCLEOTIDE SEQUENCE [LARGE SCALE GENOMIC DNA]</scope>
    <source>
        <strain evidence="5">JCM 18537</strain>
    </source>
</reference>
<feature type="domain" description="Luciferase-like" evidence="3">
    <location>
        <begin position="17"/>
        <end position="215"/>
    </location>
</feature>
<dbReference type="InterPro" id="IPR050564">
    <property type="entry name" value="F420-G6PD/mer"/>
</dbReference>
<proteinExistence type="predicted"/>
<dbReference type="InterPro" id="IPR036661">
    <property type="entry name" value="Luciferase-like_sf"/>
</dbReference>
<dbReference type="Gene3D" id="3.20.20.30">
    <property type="entry name" value="Luciferase-like domain"/>
    <property type="match status" value="1"/>
</dbReference>
<dbReference type="Pfam" id="PF00296">
    <property type="entry name" value="Bac_luciferase"/>
    <property type="match status" value="1"/>
</dbReference>
<name>A0ABP9ALP6_9MICO</name>
<evidence type="ECO:0000313" key="4">
    <source>
        <dbReference type="EMBL" id="GAA4783250.1"/>
    </source>
</evidence>
<dbReference type="Proteomes" id="UP001501645">
    <property type="component" value="Unassembled WGS sequence"/>
</dbReference>
<feature type="region of interest" description="Disordered" evidence="2">
    <location>
        <begin position="251"/>
        <end position="415"/>
    </location>
</feature>
<gene>
    <name evidence="4" type="ORF">GCM10023351_30800</name>
</gene>
<sequence>MTSASSPLVGIVFRPQSPPEELVAVARAVDDAGVAELWLWEDCFQEGGLTTSAAALASTSRVRVGIGLLPVPLRNPALAAMEIATLERLAPGRFVAGFGHGVLDWMGQVGARVASPLTLLREYVTAVRALLDGAAVDVAGRYVSLSDVRLGWPPAAAPEITIGARGPKTLRLAGEIGDSVLLDTVTGGQTVRDARGIVDEGRVASGRPGRTLVRTFTEIDPRAGAVAQQIADRVGELAEAGADAVAIQAPGDAPRSAGLPRGDRLSQAGAAPPRPRSGRSVAGGGHGRSMRRYGTSMAPKSSVFTTTRPASTVPSSRSRSGANSTSRTRMSRPSSPRSSQTSAIHESPCSSRSPSASSQSTGPVRSAPKSEIAIHPSPAGRSHPTSSRSEARRCGIQSGPIMPPTVRGAGVGGRG</sequence>
<feature type="compositionally biased region" description="Low complexity" evidence="2">
    <location>
        <begin position="315"/>
        <end position="360"/>
    </location>
</feature>
<dbReference type="RefSeq" id="WP_345441143.1">
    <property type="nucleotide sequence ID" value="NZ_BAABKO010000006.1"/>
</dbReference>
<evidence type="ECO:0000313" key="5">
    <source>
        <dbReference type="Proteomes" id="UP001501645"/>
    </source>
</evidence>
<organism evidence="4 5">
    <name type="scientific">Microbacterium gilvum</name>
    <dbReference type="NCBI Taxonomy" id="1336204"/>
    <lineage>
        <taxon>Bacteria</taxon>
        <taxon>Bacillati</taxon>
        <taxon>Actinomycetota</taxon>
        <taxon>Actinomycetes</taxon>
        <taxon>Micrococcales</taxon>
        <taxon>Microbacteriaceae</taxon>
        <taxon>Microbacterium</taxon>
    </lineage>
</organism>